<dbReference type="InterPro" id="IPR012600">
    <property type="entry name" value="Propeptide_C25"/>
</dbReference>
<name>X1R4M2_9ZZZZ</name>
<protein>
    <recommendedName>
        <fullName evidence="1">Gingipain propeptide domain-containing protein</fullName>
    </recommendedName>
</protein>
<gene>
    <name evidence="2" type="ORF">S06H3_65930</name>
</gene>
<feature type="non-terminal residue" evidence="2">
    <location>
        <position position="79"/>
    </location>
</feature>
<proteinExistence type="predicted"/>
<dbReference type="Gene3D" id="2.60.40.3800">
    <property type="match status" value="1"/>
</dbReference>
<dbReference type="Pfam" id="PF08126">
    <property type="entry name" value="Propeptide_C25"/>
    <property type="match status" value="1"/>
</dbReference>
<accession>X1R4M2</accession>
<evidence type="ECO:0000259" key="1">
    <source>
        <dbReference type="Pfam" id="PF08126"/>
    </source>
</evidence>
<dbReference type="EMBL" id="BARV01044640">
    <property type="protein sequence ID" value="GAI62001.1"/>
    <property type="molecule type" value="Genomic_DNA"/>
</dbReference>
<reference evidence="2" key="1">
    <citation type="journal article" date="2014" name="Front. Microbiol.">
        <title>High frequency of phylogenetically diverse reductive dehalogenase-homologous genes in deep subseafloor sedimentary metagenomes.</title>
        <authorList>
            <person name="Kawai M."/>
            <person name="Futagami T."/>
            <person name="Toyoda A."/>
            <person name="Takaki Y."/>
            <person name="Nishi S."/>
            <person name="Hori S."/>
            <person name="Arai W."/>
            <person name="Tsubouchi T."/>
            <person name="Morono Y."/>
            <person name="Uchiyama I."/>
            <person name="Ito T."/>
            <person name="Fujiyama A."/>
            <person name="Inagaki F."/>
            <person name="Takami H."/>
        </authorList>
    </citation>
    <scope>NUCLEOTIDE SEQUENCE</scope>
    <source>
        <strain evidence="2">Expedition CK06-06</strain>
    </source>
</reference>
<dbReference type="GO" id="GO:0004197">
    <property type="term" value="F:cysteine-type endopeptidase activity"/>
    <property type="evidence" value="ECO:0007669"/>
    <property type="project" value="InterPro"/>
</dbReference>
<dbReference type="InterPro" id="IPR038490">
    <property type="entry name" value="Gingipain_propep_sf"/>
</dbReference>
<feature type="domain" description="Gingipain propeptide" evidence="1">
    <location>
        <begin position="1"/>
        <end position="62"/>
    </location>
</feature>
<organism evidence="2">
    <name type="scientific">marine sediment metagenome</name>
    <dbReference type="NCBI Taxonomy" id="412755"/>
    <lineage>
        <taxon>unclassified sequences</taxon>
        <taxon>metagenomes</taxon>
        <taxon>ecological metagenomes</taxon>
    </lineage>
</organism>
<evidence type="ECO:0000313" key="2">
    <source>
        <dbReference type="EMBL" id="GAI62001.1"/>
    </source>
</evidence>
<dbReference type="AlphaFoldDB" id="X1R4M2"/>
<sequence>DKPYPENIIELKGTAVYDNYQICELLVYPVQYLPRSKRLIFFNSIKFSVEYEGGIKKATQRNTLKAIVINPEDVTTVIT</sequence>
<comment type="caution">
    <text evidence="2">The sequence shown here is derived from an EMBL/GenBank/DDBJ whole genome shotgun (WGS) entry which is preliminary data.</text>
</comment>
<feature type="non-terminal residue" evidence="2">
    <location>
        <position position="1"/>
    </location>
</feature>